<name>A0A1F6VAI1_9PROT</name>
<dbReference type="AlphaFoldDB" id="A0A1F6VAI1"/>
<sequence>MTMTNTRFHTYGATAIDMDGDGDGRQDVVWLNMDGPLRAFLNTSPGNHVTIVVPDTVASLGTRISIETDKGKRYTREVIASAGMLTDQSPELAFG</sequence>
<comment type="caution">
    <text evidence="1">The sequence shown here is derived from an EMBL/GenBank/DDBJ whole genome shotgun (WGS) entry which is preliminary data.</text>
</comment>
<reference evidence="1 2" key="1">
    <citation type="journal article" date="2016" name="Nat. Commun.">
        <title>Thousands of microbial genomes shed light on interconnected biogeochemical processes in an aquifer system.</title>
        <authorList>
            <person name="Anantharaman K."/>
            <person name="Brown C.T."/>
            <person name="Hug L.A."/>
            <person name="Sharon I."/>
            <person name="Castelle C.J."/>
            <person name="Probst A.J."/>
            <person name="Thomas B.C."/>
            <person name="Singh A."/>
            <person name="Wilkins M.J."/>
            <person name="Karaoz U."/>
            <person name="Brodie E.L."/>
            <person name="Williams K.H."/>
            <person name="Hubbard S.S."/>
            <person name="Banfield J.F."/>
        </authorList>
    </citation>
    <scope>NUCLEOTIDE SEQUENCE [LARGE SCALE GENOMIC DNA]</scope>
</reference>
<evidence type="ECO:0000313" key="1">
    <source>
        <dbReference type="EMBL" id="OGI66650.1"/>
    </source>
</evidence>
<proteinExistence type="predicted"/>
<dbReference type="Proteomes" id="UP000179076">
    <property type="component" value="Unassembled WGS sequence"/>
</dbReference>
<dbReference type="EMBL" id="MFSP01000082">
    <property type="protein sequence ID" value="OGI66650.1"/>
    <property type="molecule type" value="Genomic_DNA"/>
</dbReference>
<accession>A0A1F6VAI1</accession>
<evidence type="ECO:0000313" key="2">
    <source>
        <dbReference type="Proteomes" id="UP000179076"/>
    </source>
</evidence>
<organism evidence="1 2">
    <name type="scientific">Candidatus Muproteobacteria bacterium RBG_16_60_9</name>
    <dbReference type="NCBI Taxonomy" id="1817755"/>
    <lineage>
        <taxon>Bacteria</taxon>
        <taxon>Pseudomonadati</taxon>
        <taxon>Pseudomonadota</taxon>
        <taxon>Candidatus Muproteobacteria</taxon>
    </lineage>
</organism>
<evidence type="ECO:0008006" key="3">
    <source>
        <dbReference type="Google" id="ProtNLM"/>
    </source>
</evidence>
<dbReference type="InterPro" id="IPR028994">
    <property type="entry name" value="Integrin_alpha_N"/>
</dbReference>
<protein>
    <recommendedName>
        <fullName evidence="3">ASPIC/UnbV domain-containing protein</fullName>
    </recommendedName>
</protein>
<dbReference type="SUPFAM" id="SSF69318">
    <property type="entry name" value="Integrin alpha N-terminal domain"/>
    <property type="match status" value="1"/>
</dbReference>
<gene>
    <name evidence="1" type="ORF">A2W18_01735</name>
</gene>